<accession>A0ABS1HDD8</accession>
<sequence length="105" mass="12838">MNFNMKMPGFEGFTITNVDKRESHIAIHIEIPIDEQVCPSCEALTRKVHDYRIQKIKHLKWFERLSAIYYRKRRYVCGECDKRFPENTSFVQRYQRFIVKKMFRT</sequence>
<dbReference type="Pfam" id="PF14690">
    <property type="entry name" value="Zn_ribbon_ISL3"/>
    <property type="match status" value="1"/>
</dbReference>
<dbReference type="PANTHER" id="PTHR33498:SF1">
    <property type="entry name" value="TRANSPOSASE FOR INSERTION SEQUENCE ELEMENT IS1557"/>
    <property type="match status" value="1"/>
</dbReference>
<evidence type="ECO:0000313" key="3">
    <source>
        <dbReference type="Proteomes" id="UP000618943"/>
    </source>
</evidence>
<gene>
    <name evidence="2" type="ORF">JFL43_19390</name>
</gene>
<proteinExistence type="predicted"/>
<reference evidence="2 3" key="1">
    <citation type="submission" date="2020-12" db="EMBL/GenBank/DDBJ databases">
        <title>YIM B01967 draft genome.</title>
        <authorList>
            <person name="Yan X."/>
        </authorList>
    </citation>
    <scope>NUCLEOTIDE SEQUENCE [LARGE SCALE GENOMIC DNA]</scope>
    <source>
        <strain evidence="2 3">YIM B01967</strain>
    </source>
</reference>
<dbReference type="RefSeq" id="WP_200750291.1">
    <property type="nucleotide sequence ID" value="NZ_JAEOAH010000045.1"/>
</dbReference>
<evidence type="ECO:0000259" key="1">
    <source>
        <dbReference type="Pfam" id="PF14690"/>
    </source>
</evidence>
<protein>
    <submittedName>
        <fullName evidence="2">Transposase</fullName>
    </submittedName>
</protein>
<dbReference type="Proteomes" id="UP000618943">
    <property type="component" value="Unassembled WGS sequence"/>
</dbReference>
<comment type="caution">
    <text evidence="2">The sequence shown here is derived from an EMBL/GenBank/DDBJ whole genome shotgun (WGS) entry which is preliminary data.</text>
</comment>
<keyword evidence="3" id="KW-1185">Reference proteome</keyword>
<feature type="domain" description="Transposase IS204/IS1001/IS1096/IS1165 zinc-finger" evidence="1">
    <location>
        <begin position="35"/>
        <end position="80"/>
    </location>
</feature>
<dbReference type="InterPro" id="IPR047951">
    <property type="entry name" value="Transpos_ISL3"/>
</dbReference>
<organism evidence="2 3">
    <name type="scientific">Viridibacillus soli</name>
    <dbReference type="NCBI Taxonomy" id="2798301"/>
    <lineage>
        <taxon>Bacteria</taxon>
        <taxon>Bacillati</taxon>
        <taxon>Bacillota</taxon>
        <taxon>Bacilli</taxon>
        <taxon>Bacillales</taxon>
        <taxon>Caryophanaceae</taxon>
        <taxon>Viridibacillus</taxon>
    </lineage>
</organism>
<dbReference type="EMBL" id="JAEOAH010000045">
    <property type="protein sequence ID" value="MBK3496983.1"/>
    <property type="molecule type" value="Genomic_DNA"/>
</dbReference>
<dbReference type="PANTHER" id="PTHR33498">
    <property type="entry name" value="TRANSPOSASE FOR INSERTION SEQUENCE ELEMENT IS1557"/>
    <property type="match status" value="1"/>
</dbReference>
<evidence type="ECO:0000313" key="2">
    <source>
        <dbReference type="EMBL" id="MBK3496983.1"/>
    </source>
</evidence>
<dbReference type="InterPro" id="IPR029261">
    <property type="entry name" value="Transposase_Znf"/>
</dbReference>
<name>A0ABS1HDD8_9BACL</name>